<keyword evidence="5" id="KW-1185">Reference proteome</keyword>
<proteinExistence type="predicted"/>
<accession>A0A8B6ECR2</accession>
<dbReference type="GO" id="GO:0005102">
    <property type="term" value="F:signaling receptor binding"/>
    <property type="evidence" value="ECO:0007669"/>
    <property type="project" value="TreeGrafter"/>
</dbReference>
<dbReference type="InterPro" id="IPR001846">
    <property type="entry name" value="VWF_type-D"/>
</dbReference>
<dbReference type="Pfam" id="PF23283">
    <property type="entry name" value="D8C_UMOD"/>
    <property type="match status" value="1"/>
</dbReference>
<evidence type="ECO:0000259" key="3">
    <source>
        <dbReference type="PROSITE" id="PS51233"/>
    </source>
</evidence>
<dbReference type="PANTHER" id="PTHR14949">
    <property type="entry name" value="EGF-LIKE-DOMAIN, MULTIPLE 7, 8"/>
    <property type="match status" value="1"/>
</dbReference>
<dbReference type="InterPro" id="IPR050969">
    <property type="entry name" value="Dev_Signal_Modulators"/>
</dbReference>
<evidence type="ECO:0000313" key="4">
    <source>
        <dbReference type="EMBL" id="VDI32153.1"/>
    </source>
</evidence>
<evidence type="ECO:0000256" key="1">
    <source>
        <dbReference type="ARBA" id="ARBA00022729"/>
    </source>
</evidence>
<name>A0A8B6ECR2_MYTGA</name>
<comment type="caution">
    <text evidence="4">The sequence shown here is derived from an EMBL/GenBank/DDBJ whole genome shotgun (WGS) entry which is preliminary data.</text>
</comment>
<protein>
    <recommendedName>
        <fullName evidence="3">VWFD domain-containing protein</fullName>
    </recommendedName>
</protein>
<dbReference type="GO" id="GO:0009986">
    <property type="term" value="C:cell surface"/>
    <property type="evidence" value="ECO:0007669"/>
    <property type="project" value="TreeGrafter"/>
</dbReference>
<keyword evidence="2" id="KW-1015">Disulfide bond</keyword>
<dbReference type="InterPro" id="IPR057774">
    <property type="entry name" value="D8C_UMOD/GP2/OIT3-like"/>
</dbReference>
<organism evidence="4 5">
    <name type="scientific">Mytilus galloprovincialis</name>
    <name type="common">Mediterranean mussel</name>
    <dbReference type="NCBI Taxonomy" id="29158"/>
    <lineage>
        <taxon>Eukaryota</taxon>
        <taxon>Metazoa</taxon>
        <taxon>Spiralia</taxon>
        <taxon>Lophotrochozoa</taxon>
        <taxon>Mollusca</taxon>
        <taxon>Bivalvia</taxon>
        <taxon>Autobranchia</taxon>
        <taxon>Pteriomorphia</taxon>
        <taxon>Mytilida</taxon>
        <taxon>Mytiloidea</taxon>
        <taxon>Mytilidae</taxon>
        <taxon>Mytilinae</taxon>
        <taxon>Mytilus</taxon>
    </lineage>
</organism>
<dbReference type="AlphaFoldDB" id="A0A8B6ECR2"/>
<sequence>MSKGLNNYMSSFFLIDLIGGRIYYTIGNTIRSSTFKGKSTAEIQGYGIQYASYKVTGIDVHGDFLYYKDNVYSYVYKANTSGGNHDRAAYVYSDYGDVRTYNGKVIQDPCNAHRSIYDANKRSTGFYADWTVDDPITDEMLEEDWYRFFSDNGDGMPTSPPGIKMCGTINPIWLKGTLPTFVDGNLTATACMQTSNSDCEQTFKIVIRNCDGYYLYYLPPSTSKSSYCFGSGPVKCPNDMSSETEHYPGCNPNFPKDRTSVEVKAVLTEDASFKIGDNDQTPSLIPIFKCEFEDKSNGIYSYDVYWYICANIVKNSSNLLFKDIYEAVVLKQSDWIGKYHMNMEPNAHNYYYTVNEGESINITFTSTVPVGCIASNNVARSQCAQNFYIFRPSYYTYESTCSNGVLKRDILFNAEFCGFRLGNLDWMEKKTLEIYGYNDGMYNENKRYAYIKLSTSSNSTYNNIWKDFEIYQIRIEVIDKDSTLKNRICQTYNDPHFRTFDGKYYDYMGLGEYVLYKNDIGPFWVHGLFTSCGSGLPGTSCLCGIAIRSKDSLFVLRTCEMISRKELHLLQQPVVTLTPCDESDMSINNTNNNYKVYTAF</sequence>
<dbReference type="OrthoDB" id="10001041at2759"/>
<dbReference type="PROSITE" id="PS51233">
    <property type="entry name" value="VWFD"/>
    <property type="match status" value="1"/>
</dbReference>
<evidence type="ECO:0000256" key="2">
    <source>
        <dbReference type="ARBA" id="ARBA00023157"/>
    </source>
</evidence>
<feature type="domain" description="VWFD" evidence="3">
    <location>
        <begin position="487"/>
        <end position="600"/>
    </location>
</feature>
<gene>
    <name evidence="4" type="ORF">MGAL_10B038787</name>
</gene>
<dbReference type="EMBL" id="UYJE01004886">
    <property type="protein sequence ID" value="VDI32153.1"/>
    <property type="molecule type" value="Genomic_DNA"/>
</dbReference>
<keyword evidence="1" id="KW-0732">Signal</keyword>
<dbReference type="GO" id="GO:0005576">
    <property type="term" value="C:extracellular region"/>
    <property type="evidence" value="ECO:0007669"/>
    <property type="project" value="TreeGrafter"/>
</dbReference>
<dbReference type="Proteomes" id="UP000596742">
    <property type="component" value="Unassembled WGS sequence"/>
</dbReference>
<dbReference type="Pfam" id="PF00094">
    <property type="entry name" value="VWD"/>
    <property type="match status" value="1"/>
</dbReference>
<reference evidence="4" key="1">
    <citation type="submission" date="2018-11" db="EMBL/GenBank/DDBJ databases">
        <authorList>
            <person name="Alioto T."/>
            <person name="Alioto T."/>
        </authorList>
    </citation>
    <scope>NUCLEOTIDE SEQUENCE</scope>
</reference>
<dbReference type="PANTHER" id="PTHR14949:SF56">
    <property type="entry name" value="EGF-LIKE-DOMAIN, MULTIPLE 7"/>
    <property type="match status" value="1"/>
</dbReference>
<evidence type="ECO:0000313" key="5">
    <source>
        <dbReference type="Proteomes" id="UP000596742"/>
    </source>
</evidence>